<comment type="caution">
    <text evidence="5">The sequence shown here is derived from an EMBL/GenBank/DDBJ whole genome shotgun (WGS) entry which is preliminary data.</text>
</comment>
<reference evidence="5 6" key="1">
    <citation type="journal article" date="2019" name="Plant Biotechnol. J.">
        <title>The red bayberry genome and genetic basis of sex determination.</title>
        <authorList>
            <person name="Jia H.M."/>
            <person name="Jia H.J."/>
            <person name="Cai Q.L."/>
            <person name="Wang Y."/>
            <person name="Zhao H.B."/>
            <person name="Yang W.F."/>
            <person name="Wang G.Y."/>
            <person name="Li Y.H."/>
            <person name="Zhan D.L."/>
            <person name="Shen Y.T."/>
            <person name="Niu Q.F."/>
            <person name="Chang L."/>
            <person name="Qiu J."/>
            <person name="Zhao L."/>
            <person name="Xie H.B."/>
            <person name="Fu W.Y."/>
            <person name="Jin J."/>
            <person name="Li X.W."/>
            <person name="Jiao Y."/>
            <person name="Zhou C.C."/>
            <person name="Tu T."/>
            <person name="Chai C.Y."/>
            <person name="Gao J.L."/>
            <person name="Fan L.J."/>
            <person name="van de Weg E."/>
            <person name="Wang J.Y."/>
            <person name="Gao Z.S."/>
        </authorList>
    </citation>
    <scope>NUCLEOTIDE SEQUENCE [LARGE SCALE GENOMIC DNA]</scope>
    <source>
        <tissue evidence="5">Leaves</tissue>
    </source>
</reference>
<dbReference type="Gene3D" id="3.40.50.300">
    <property type="entry name" value="P-loop containing nucleotide triphosphate hydrolases"/>
    <property type="match status" value="1"/>
</dbReference>
<dbReference type="EC" id="2.8.2.-" evidence="3"/>
<dbReference type="OrthoDB" id="205623at2759"/>
<evidence type="ECO:0000256" key="1">
    <source>
        <dbReference type="ARBA" id="ARBA00005771"/>
    </source>
</evidence>
<name>A0A6A1UQL6_9ROSI</name>
<dbReference type="GO" id="GO:0008146">
    <property type="term" value="F:sulfotransferase activity"/>
    <property type="evidence" value="ECO:0007669"/>
    <property type="project" value="InterPro"/>
</dbReference>
<dbReference type="PANTHER" id="PTHR11783">
    <property type="entry name" value="SULFOTRANSFERASE SULT"/>
    <property type="match status" value="1"/>
</dbReference>
<evidence type="ECO:0000256" key="3">
    <source>
        <dbReference type="RuleBase" id="RU361155"/>
    </source>
</evidence>
<feature type="domain" description="Sulfotransferase" evidence="4">
    <location>
        <begin position="67"/>
        <end position="326"/>
    </location>
</feature>
<dbReference type="Pfam" id="PF00685">
    <property type="entry name" value="Sulfotransfer_1"/>
    <property type="match status" value="1"/>
</dbReference>
<dbReference type="SUPFAM" id="SSF52540">
    <property type="entry name" value="P-loop containing nucleoside triphosphate hydrolases"/>
    <property type="match status" value="1"/>
</dbReference>
<protein>
    <recommendedName>
        <fullName evidence="3">Sulfotransferase</fullName>
        <ecNumber evidence="3">2.8.2.-</ecNumber>
    </recommendedName>
</protein>
<accession>A0A6A1UQL6</accession>
<proteinExistence type="inferred from homology"/>
<dbReference type="EMBL" id="RXIC02000026">
    <property type="protein sequence ID" value="KAB1202571.1"/>
    <property type="molecule type" value="Genomic_DNA"/>
</dbReference>
<evidence type="ECO:0000259" key="4">
    <source>
        <dbReference type="Pfam" id="PF00685"/>
    </source>
</evidence>
<keyword evidence="6" id="KW-1185">Reference proteome</keyword>
<dbReference type="AlphaFoldDB" id="A0A6A1UQL6"/>
<dbReference type="InterPro" id="IPR027417">
    <property type="entry name" value="P-loop_NTPase"/>
</dbReference>
<dbReference type="Proteomes" id="UP000516437">
    <property type="component" value="Chromosome 8"/>
</dbReference>
<dbReference type="InterPro" id="IPR000863">
    <property type="entry name" value="Sulfotransferase_dom"/>
</dbReference>
<evidence type="ECO:0000313" key="5">
    <source>
        <dbReference type="EMBL" id="KAB1202571.1"/>
    </source>
</evidence>
<organism evidence="5 6">
    <name type="scientific">Morella rubra</name>
    <name type="common">Chinese bayberry</name>
    <dbReference type="NCBI Taxonomy" id="262757"/>
    <lineage>
        <taxon>Eukaryota</taxon>
        <taxon>Viridiplantae</taxon>
        <taxon>Streptophyta</taxon>
        <taxon>Embryophyta</taxon>
        <taxon>Tracheophyta</taxon>
        <taxon>Spermatophyta</taxon>
        <taxon>Magnoliopsida</taxon>
        <taxon>eudicotyledons</taxon>
        <taxon>Gunneridae</taxon>
        <taxon>Pentapetalae</taxon>
        <taxon>rosids</taxon>
        <taxon>fabids</taxon>
        <taxon>Fagales</taxon>
        <taxon>Myricaceae</taxon>
        <taxon>Morella</taxon>
    </lineage>
</organism>
<evidence type="ECO:0000256" key="2">
    <source>
        <dbReference type="ARBA" id="ARBA00022679"/>
    </source>
</evidence>
<evidence type="ECO:0000313" key="6">
    <source>
        <dbReference type="Proteomes" id="UP000516437"/>
    </source>
</evidence>
<gene>
    <name evidence="5" type="ORF">CJ030_MR8G028997</name>
</gene>
<keyword evidence="2 3" id="KW-0808">Transferase</keyword>
<comment type="similarity">
    <text evidence="1 3">Belongs to the sulfotransferase 1 family.</text>
</comment>
<sequence length="331" mass="38287">MGTHQPSLPPALKYLKEDKVTEECKDLMRSLPSTDQGFLYQYQGSWIPAFSMQGVLSFHKHFQAHDDTDILLVTSPKVGTTWLKSILFSLLNRARYDPNAQRHPLLTNNPHKLVPFLEIDLYSTKQVPDLTSFTSPRLLSTHLPYSLLTRSVKDSMCKIVYLCRNPKDTFVSMWHFRNSTRVNQGMNPSTIEQDFDNFSKGISPYGPYWDHVMSYWKESLEKSEKVFVLEYEKMKEQPTIHLKKLAEFLECAFSPEEEEKGVLNDILKLCSFENLSNLEVNKGGKILMVNKAALFHRGEVGDWMNHLTPEMSETLDRITEEKFHSIGLKLF</sequence>